<evidence type="ECO:0000259" key="1">
    <source>
        <dbReference type="SMART" id="SM00256"/>
    </source>
</evidence>
<dbReference type="Gene3D" id="1.20.1280.50">
    <property type="match status" value="1"/>
</dbReference>
<accession>A0A3B6NK05</accession>
<reference evidence="2" key="2">
    <citation type="submission" date="2018-10" db="UniProtKB">
        <authorList>
            <consortium name="EnsemblPlants"/>
        </authorList>
    </citation>
    <scope>IDENTIFICATION</scope>
</reference>
<dbReference type="AlphaFoldDB" id="A0A3B6NK05"/>
<evidence type="ECO:0000313" key="2">
    <source>
        <dbReference type="EnsemblPlants" id="TraesCS6A02G057200.1"/>
    </source>
</evidence>
<evidence type="ECO:0000313" key="3">
    <source>
        <dbReference type="Proteomes" id="UP000019116"/>
    </source>
</evidence>
<protein>
    <recommendedName>
        <fullName evidence="1">F-box domain-containing protein</fullName>
    </recommendedName>
</protein>
<reference evidence="2" key="1">
    <citation type="submission" date="2018-08" db="EMBL/GenBank/DDBJ databases">
        <authorList>
            <person name="Rossello M."/>
        </authorList>
    </citation>
    <scope>NUCLEOTIDE SEQUENCE [LARGE SCALE GENOMIC DNA]</scope>
    <source>
        <strain evidence="2">cv. Chinese Spring</strain>
    </source>
</reference>
<proteinExistence type="predicted"/>
<dbReference type="SMART" id="SM00256">
    <property type="entry name" value="FBOX"/>
    <property type="match status" value="1"/>
</dbReference>
<dbReference type="PANTHER" id="PTHR32133">
    <property type="entry name" value="OS07G0120400 PROTEIN"/>
    <property type="match status" value="1"/>
</dbReference>
<feature type="domain" description="F-box" evidence="1">
    <location>
        <begin position="62"/>
        <end position="102"/>
    </location>
</feature>
<dbReference type="InterPro" id="IPR036047">
    <property type="entry name" value="F-box-like_dom_sf"/>
</dbReference>
<dbReference type="Pfam" id="PF23635">
    <property type="entry name" value="Beta-prop_AT5G49610-like"/>
    <property type="match status" value="1"/>
</dbReference>
<dbReference type="Gramene" id="TraesCS6A03G0128500.1">
    <property type="protein sequence ID" value="TraesCS6A03G0128500.1.CDS"/>
    <property type="gene ID" value="TraesCS6A03G0128500"/>
</dbReference>
<dbReference type="PANTHER" id="PTHR32133:SF320">
    <property type="entry name" value="F-BOX DOMAIN-CONTAINING PROTEIN"/>
    <property type="match status" value="1"/>
</dbReference>
<organism evidence="2">
    <name type="scientific">Triticum aestivum</name>
    <name type="common">Wheat</name>
    <dbReference type="NCBI Taxonomy" id="4565"/>
    <lineage>
        <taxon>Eukaryota</taxon>
        <taxon>Viridiplantae</taxon>
        <taxon>Streptophyta</taxon>
        <taxon>Embryophyta</taxon>
        <taxon>Tracheophyta</taxon>
        <taxon>Spermatophyta</taxon>
        <taxon>Magnoliopsida</taxon>
        <taxon>Liliopsida</taxon>
        <taxon>Poales</taxon>
        <taxon>Poaceae</taxon>
        <taxon>BOP clade</taxon>
        <taxon>Pooideae</taxon>
        <taxon>Triticodae</taxon>
        <taxon>Triticeae</taxon>
        <taxon>Triticinae</taxon>
        <taxon>Triticum</taxon>
    </lineage>
</organism>
<name>A0A3B6NK05_WHEAT</name>
<dbReference type="SUPFAM" id="SSF81383">
    <property type="entry name" value="F-box domain"/>
    <property type="match status" value="1"/>
</dbReference>
<dbReference type="EnsemblPlants" id="TraesCS6A02G057200.1">
    <property type="protein sequence ID" value="TraesCS6A02G057200.1"/>
    <property type="gene ID" value="TraesCS6A02G057200"/>
</dbReference>
<dbReference type="InterPro" id="IPR001810">
    <property type="entry name" value="F-box_dom"/>
</dbReference>
<dbReference type="Proteomes" id="UP000019116">
    <property type="component" value="Chromosome 6A"/>
</dbReference>
<dbReference type="Gramene" id="TraesCS6A02G057200.1">
    <property type="protein sequence ID" value="TraesCS6A02G057200.1"/>
    <property type="gene ID" value="TraesCS6A02G057200"/>
</dbReference>
<dbReference type="InterPro" id="IPR056594">
    <property type="entry name" value="AT5G49610-like_b-prop"/>
</dbReference>
<sequence>MGLWASLMSTAETWCVRGLNQFPSLSHWQRVQCHFRSPAFHAMGCRISCEEGEPAAAALEDDNLLSEILLRLPPLPSSLPRASAVCRRWRSLISDPAFSRRFRLHHRRNPPLLGCFRAGADGPSFEPTLEAPDRVPPGRFSLQSDLVHFQFRVLGCRHGLVLILDPTRLQLLVWAPVTGHQHNVSIPTGFDRLKLVRGAVLRAAPGDVHFQIVLVVADHDEMQHGRALACVYSSKTVAWGNPILTSIPSGNEFPTRASGDLAVLAGHSLYWILYGNLPNILEFDLERESLAVIPLPANMFDVQGFTLMRAEDGELGFFSVSGLTARLWKRNTICNGVRSWGIVRTVELDKLLSLDPEEHVTIYGFAEDNNLVFLRVGMSIVFTVQIESLRFKKVFDTYKWLCYYPFESVYAAGI</sequence>
<dbReference type="OMA" id="NIKLWER"/>
<dbReference type="Pfam" id="PF12937">
    <property type="entry name" value="F-box-like"/>
    <property type="match status" value="1"/>
</dbReference>
<keyword evidence="3" id="KW-1185">Reference proteome</keyword>